<dbReference type="SUPFAM" id="SSF56112">
    <property type="entry name" value="Protein kinase-like (PK-like)"/>
    <property type="match status" value="1"/>
</dbReference>
<keyword evidence="6 11" id="KW-0547">Nucleotide-binding</keyword>
<evidence type="ECO:0000256" key="10">
    <source>
        <dbReference type="ARBA" id="ARBA00023016"/>
    </source>
</evidence>
<gene>
    <name evidence="11" type="primary">srkA</name>
    <name evidence="13" type="ORF">ISO4_00266</name>
</gene>
<keyword evidence="14" id="KW-1185">Reference proteome</keyword>
<feature type="site" description="ATP" evidence="11">
    <location>
        <position position="39"/>
    </location>
</feature>
<feature type="binding site" evidence="11">
    <location>
        <position position="210"/>
    </location>
    <ligand>
        <name>Mg(2+)</name>
        <dbReference type="ChEBI" id="CHEBI:18420"/>
    </ligand>
</feature>
<comment type="cofactor">
    <cofactor evidence="11">
        <name>Mg(2+)</name>
        <dbReference type="ChEBI" id="CHEBI:18420"/>
    </cofactor>
</comment>
<dbReference type="RefSeq" id="WP_194854893.1">
    <property type="nucleotide sequence ID" value="NZ_ARXR01000002.1"/>
</dbReference>
<keyword evidence="7 11" id="KW-0418">Kinase</keyword>
<evidence type="ECO:0000256" key="8">
    <source>
        <dbReference type="ARBA" id="ARBA00022840"/>
    </source>
</evidence>
<dbReference type="InterPro" id="IPR011009">
    <property type="entry name" value="Kinase-like_dom_sf"/>
</dbReference>
<comment type="catalytic activity">
    <reaction evidence="11">
        <text>L-threonyl-[protein] + ATP = O-phospho-L-threonyl-[protein] + ADP + H(+)</text>
        <dbReference type="Rhea" id="RHEA:46608"/>
        <dbReference type="Rhea" id="RHEA-COMP:11060"/>
        <dbReference type="Rhea" id="RHEA-COMP:11605"/>
        <dbReference type="ChEBI" id="CHEBI:15378"/>
        <dbReference type="ChEBI" id="CHEBI:30013"/>
        <dbReference type="ChEBI" id="CHEBI:30616"/>
        <dbReference type="ChEBI" id="CHEBI:61977"/>
        <dbReference type="ChEBI" id="CHEBI:456216"/>
        <dbReference type="EC" id="2.7.11.1"/>
    </reaction>
</comment>
<comment type="catalytic activity">
    <reaction evidence="11">
        <text>L-seryl-[protein] + ATP = O-phospho-L-seryl-[protein] + ADP + H(+)</text>
        <dbReference type="Rhea" id="RHEA:17989"/>
        <dbReference type="Rhea" id="RHEA-COMP:9863"/>
        <dbReference type="Rhea" id="RHEA-COMP:11604"/>
        <dbReference type="ChEBI" id="CHEBI:15378"/>
        <dbReference type="ChEBI" id="CHEBI:29999"/>
        <dbReference type="ChEBI" id="CHEBI:30616"/>
        <dbReference type="ChEBI" id="CHEBI:83421"/>
        <dbReference type="ChEBI" id="CHEBI:456216"/>
        <dbReference type="EC" id="2.7.11.1"/>
    </reaction>
</comment>
<dbReference type="HAMAP" id="MF_01497">
    <property type="entry name" value="SrkA_kinase"/>
    <property type="match status" value="1"/>
</dbReference>
<dbReference type="EMBL" id="ARXR01000002">
    <property type="protein sequence ID" value="MBF5051664.1"/>
    <property type="molecule type" value="Genomic_DNA"/>
</dbReference>
<organism evidence="13 14">
    <name type="scientific">Alloalcanivorax venustensis ISO4</name>
    <dbReference type="NCBI Taxonomy" id="1177184"/>
    <lineage>
        <taxon>Bacteria</taxon>
        <taxon>Pseudomonadati</taxon>
        <taxon>Pseudomonadota</taxon>
        <taxon>Gammaproteobacteria</taxon>
        <taxon>Oceanospirillales</taxon>
        <taxon>Alcanivoracaceae</taxon>
        <taxon>Alloalcanivorax</taxon>
    </lineage>
</organism>
<dbReference type="InterPro" id="IPR002575">
    <property type="entry name" value="Aminoglycoside_PTrfase"/>
</dbReference>
<reference evidence="13 14" key="1">
    <citation type="submission" date="2012-09" db="EMBL/GenBank/DDBJ databases">
        <title>Genome Sequence of alkane-degrading Bacterium Alcanivorax venustensis ISO4.</title>
        <authorList>
            <person name="Lai Q."/>
            <person name="Shao Z."/>
        </authorList>
    </citation>
    <scope>NUCLEOTIDE SEQUENCE [LARGE SCALE GENOMIC DNA]</scope>
    <source>
        <strain evidence="13 14">ISO4</strain>
    </source>
</reference>
<comment type="caution">
    <text evidence="13">The sequence shown here is derived from an EMBL/GenBank/DDBJ whole genome shotgun (WGS) entry which is preliminary data.</text>
</comment>
<evidence type="ECO:0000256" key="6">
    <source>
        <dbReference type="ARBA" id="ARBA00022741"/>
    </source>
</evidence>
<keyword evidence="5 11" id="KW-0479">Metal-binding</keyword>
<evidence type="ECO:0000256" key="9">
    <source>
        <dbReference type="ARBA" id="ARBA00022842"/>
    </source>
</evidence>
<keyword evidence="2 11" id="KW-0723">Serine/threonine-protein kinase</keyword>
<dbReference type="Gene3D" id="1.10.510.10">
    <property type="entry name" value="Transferase(Phosphotransferase) domain 1"/>
    <property type="match status" value="1"/>
</dbReference>
<evidence type="ECO:0000259" key="12">
    <source>
        <dbReference type="Pfam" id="PF01636"/>
    </source>
</evidence>
<comment type="similarity">
    <text evidence="11">Belongs to the SrkA/RdoA protein kinase family.</text>
</comment>
<dbReference type="Gene3D" id="3.30.200.70">
    <property type="match status" value="1"/>
</dbReference>
<evidence type="ECO:0000256" key="7">
    <source>
        <dbReference type="ARBA" id="ARBA00022777"/>
    </source>
</evidence>
<evidence type="ECO:0000313" key="13">
    <source>
        <dbReference type="EMBL" id="MBF5051664.1"/>
    </source>
</evidence>
<feature type="domain" description="Aminoglycoside phosphotransferase" evidence="12">
    <location>
        <begin position="40"/>
        <end position="269"/>
    </location>
</feature>
<dbReference type="PANTHER" id="PTHR39573">
    <property type="entry name" value="STRESS RESPONSE KINASE A"/>
    <property type="match status" value="1"/>
</dbReference>
<proteinExistence type="inferred from homology"/>
<dbReference type="Gene3D" id="1.20.1270.170">
    <property type="match status" value="1"/>
</dbReference>
<dbReference type="NCBIfam" id="NF008738">
    <property type="entry name" value="PRK11768.1"/>
    <property type="match status" value="1"/>
</dbReference>
<comment type="subunit">
    <text evidence="11">Monomer.</text>
</comment>
<evidence type="ECO:0000256" key="4">
    <source>
        <dbReference type="ARBA" id="ARBA00022679"/>
    </source>
</evidence>
<keyword evidence="1 11" id="KW-0963">Cytoplasm</keyword>
<feature type="active site" evidence="11">
    <location>
        <position position="222"/>
    </location>
</feature>
<feature type="binding site" evidence="11">
    <location>
        <position position="222"/>
    </location>
    <ligand>
        <name>Mg(2+)</name>
        <dbReference type="ChEBI" id="CHEBI:18420"/>
    </ligand>
</feature>
<protein>
    <recommendedName>
        <fullName evidence="11">Stress response kinase A</fullName>
        <ecNumber evidence="11">2.7.11.1</ecNumber>
    </recommendedName>
    <alternativeName>
        <fullName evidence="11">Serine/threonine-protein kinase SrkA</fullName>
    </alternativeName>
</protein>
<dbReference type="Pfam" id="PF01636">
    <property type="entry name" value="APH"/>
    <property type="match status" value="1"/>
</dbReference>
<keyword evidence="9 11" id="KW-0460">Magnesium</keyword>
<keyword evidence="4 11" id="KW-0808">Transferase</keyword>
<evidence type="ECO:0000256" key="2">
    <source>
        <dbReference type="ARBA" id="ARBA00022527"/>
    </source>
</evidence>
<dbReference type="GO" id="GO:0004674">
    <property type="term" value="F:protein serine/threonine kinase activity"/>
    <property type="evidence" value="ECO:0007669"/>
    <property type="project" value="UniProtKB-KW"/>
</dbReference>
<evidence type="ECO:0000256" key="3">
    <source>
        <dbReference type="ARBA" id="ARBA00022553"/>
    </source>
</evidence>
<name>A0ABS0ACA1_9GAMM</name>
<evidence type="ECO:0000313" key="14">
    <source>
        <dbReference type="Proteomes" id="UP000644441"/>
    </source>
</evidence>
<feature type="active site" description="Proton acceptor" evidence="11">
    <location>
        <position position="205"/>
    </location>
</feature>
<dbReference type="PANTHER" id="PTHR39573:SF1">
    <property type="entry name" value="STRESS RESPONSE KINASE A"/>
    <property type="match status" value="1"/>
</dbReference>
<accession>A0ABS0ACA1</accession>
<dbReference type="EC" id="2.7.11.1" evidence="11"/>
<keyword evidence="10 11" id="KW-0346">Stress response</keyword>
<comment type="function">
    <text evidence="11">A protein kinase that phosphorylates Ser and Thr residues. Probably acts to suppress the effects of stress linked to accumulation of reactive oxygen species. Probably involved in the extracytoplasmic stress response.</text>
</comment>
<keyword evidence="8 11" id="KW-0067">ATP-binding</keyword>
<comment type="subcellular location">
    <subcellularLocation>
        <location evidence="11">Cytoplasm</location>
    </subcellularLocation>
</comment>
<dbReference type="Proteomes" id="UP000644441">
    <property type="component" value="Unassembled WGS sequence"/>
</dbReference>
<keyword evidence="3 11" id="KW-0597">Phosphoprotein</keyword>
<sequence length="328" mass="37693">MTDQEGSTHPFDALTPDVILDAVDSAGFVTDGRLMGLNSFENRVYQVGLEDTTPVVVKFYRPQRWSDAQILEEHAFSRFLREQELPVVAPLANDRGETLFYHAGFRFTVFPRQGGHAPELDNADHLLVLGRTLARWHAAGNDRPFQTRPAIDIIADCRAAVDYVNQGVVDPNFSGRYRDLGGALIEAMERRLDGITWQAINVHGDCHTGNILWRDDLPHFVDLDDSVRGPAMQDLWMLLSGDAEENSQQLRTLSEGYETFLPFPWEQRRLIEPLRARRMLRHSAWLAQRWDDPAFPLAFPWFDSPRYWQDHINDLEQELATMQRLLEP</sequence>
<evidence type="ECO:0000256" key="11">
    <source>
        <dbReference type="HAMAP-Rule" id="MF_01497"/>
    </source>
</evidence>
<evidence type="ECO:0000256" key="5">
    <source>
        <dbReference type="ARBA" id="ARBA00022723"/>
    </source>
</evidence>
<dbReference type="InterPro" id="IPR032882">
    <property type="entry name" value="SrkA/RdoA"/>
</dbReference>
<evidence type="ECO:0000256" key="1">
    <source>
        <dbReference type="ARBA" id="ARBA00022490"/>
    </source>
</evidence>